<evidence type="ECO:0000313" key="7">
    <source>
        <dbReference type="EMBL" id="KAK2821983.1"/>
    </source>
</evidence>
<gene>
    <name evidence="7" type="ORF">Q5P01_022048</name>
</gene>
<dbReference type="PANTHER" id="PTHR22591:SF2">
    <property type="entry name" value="XIN ACTIN-BINDING REPEAT-CONTAINING PROTEIN 1"/>
    <property type="match status" value="1"/>
</dbReference>
<feature type="compositionally biased region" description="Polar residues" evidence="5">
    <location>
        <begin position="1059"/>
        <end position="1069"/>
    </location>
</feature>
<dbReference type="InterPro" id="IPR001781">
    <property type="entry name" value="Znf_LIM"/>
</dbReference>
<dbReference type="GO" id="GO:0001725">
    <property type="term" value="C:stress fiber"/>
    <property type="evidence" value="ECO:0007669"/>
    <property type="project" value="TreeGrafter"/>
</dbReference>
<sequence length="1400" mass="153778">MERNAIQKINAAEEIQMSMKKSSEDGKHEMNMSLKAALQNFERKESDKKAPLLSKKVKVSKDSVDKTTAQQCKSTHESFEQIKAEEQTSKSESQVNKCSVKLSEKQKTPEDKVVLREKKAKETEDERRQRLSVHKEEIMKGNVKAAMEIFENLRRREELKGILSQVQEIEDESSSVDVGSLKTFYENVPAWMVTTSRSAHQSVTDEKKVEAEANDDDLESISSVETAFEDLEKASKEIINLKEQTLAKLLDIEEAIKKALYSVSNLKSEADIAGLSGLFDESLKSDQIPQPANNIRKISIVSSKAKSGQTKESSEVNLQTVSGSIPSKQEEPNQAHNKPLVRQSSQSSPSFISIHSSARKPARQTRSPMSTFKPNTESLSQSFQDANSDLRDESAAESLNTNQNPARRKVSVLEFQSPAKEMCSACLTPVYPMEKMAANKLILHNTCFCCKHCKKKLSIHNYASLYGEFYCISHYQQLFKQKGNYDEGFGHKQHKDLWLAKHKGIDEPDALSTPKFTKPHLEYSGASIDLSADAFDKKSSVREPRHNSGAEVKGKLKMSWPPETKNTGANPSQRAWTVPLKNKTRDISKSASMSFSELHKSDRNQTKIDYDVKIKDKSVKEQSKTGLILNKFPSKEPKPRSTTTNHSLTFRDEGFNVTNQKTVQKNVPPTSKIFETSYNPTINKPNADPNKARKSVRFSPSVDVAQYDQSPQQTSETKEEMSNQPEHSKVNKVKDLKEEISKCENLPSELSIEQSKREVNFEIHDCERYEETIITSNQEQDVQMRRSQDSSEGSKDCGKTLNGVMDTTDEKLKTPSISEKTKEAVTAQKSSDQLEVIPKGSNSHSENLSPLQSSEGQVTKDKANPESNKNVSTEKNDSTTPHENTDSQKKTVARTNSKVKLGSWSKGKSPLSKLFTPGGTERTSKAESNDAKKSDVKSSGLLGRLFQSSSEKDVDNMKPAAQDETNNATNIDDNTADKVQETITTEVQKEDNTSQVAPLEQDVGDHTEDKSGCSNTLGSNTDISTSTESSNLHLTVTSETAKTGDDVPAPHPSDDQKPDLQNSENTSLCVTDPGIPDSKDRPSAVQPENQACEEPITWLTAEKGGDEALSDPFNNNIFGNNDSLVAPDPAAIQINTVECAQQTNQLLDALDEEGRSFMTEALFDFNNESPQVSSNLCGQSNSQEIFGTIPSDAFPSSVSDTALSANASAESFHLLDSQSKSAENETMHSMIVPDAVPQNQDVNQSSGAFGTSDQTREEDTDFDIFSSNVDLFTPPSFVNVSDQGEADASTTHPPTFSNDIFGLSDFSNAADVFTALPSSSAPSNSLNDIFGSNAASPAAPAAQIDLFVNDIFASEPQLVPMSAPSNSGLLGSGLESDVTITAQAAENTVTNSSWMDDLLG</sequence>
<feature type="compositionally biased region" description="Basic and acidic residues" evidence="5">
    <location>
        <begin position="716"/>
        <end position="735"/>
    </location>
</feature>
<evidence type="ECO:0000313" key="8">
    <source>
        <dbReference type="Proteomes" id="UP001187415"/>
    </source>
</evidence>
<evidence type="ECO:0000256" key="4">
    <source>
        <dbReference type="PROSITE-ProRule" id="PRU00125"/>
    </source>
</evidence>
<evidence type="ECO:0000256" key="2">
    <source>
        <dbReference type="ARBA" id="ARBA00022833"/>
    </source>
</evidence>
<feature type="domain" description="LIM zinc-binding" evidence="6">
    <location>
        <begin position="421"/>
        <end position="481"/>
    </location>
</feature>
<feature type="compositionally biased region" description="Basic and acidic residues" evidence="5">
    <location>
        <begin position="21"/>
        <end position="30"/>
    </location>
</feature>
<feature type="region of interest" description="Disordered" evidence="5">
    <location>
        <begin position="303"/>
        <end position="405"/>
    </location>
</feature>
<name>A0AA88LLI2_CHASR</name>
<dbReference type="PANTHER" id="PTHR22591">
    <property type="entry name" value="XIN"/>
    <property type="match status" value="1"/>
</dbReference>
<protein>
    <recommendedName>
        <fullName evidence="6">LIM zinc-binding domain-containing protein</fullName>
    </recommendedName>
</protein>
<dbReference type="Gene3D" id="2.10.110.10">
    <property type="entry name" value="Cysteine Rich Protein"/>
    <property type="match status" value="1"/>
</dbReference>
<feature type="compositionally biased region" description="Polar residues" evidence="5">
    <location>
        <begin position="840"/>
        <end position="857"/>
    </location>
</feature>
<feature type="compositionally biased region" description="Polar residues" evidence="5">
    <location>
        <begin position="303"/>
        <end position="327"/>
    </location>
</feature>
<evidence type="ECO:0000256" key="1">
    <source>
        <dbReference type="ARBA" id="ARBA00022723"/>
    </source>
</evidence>
<feature type="compositionally biased region" description="Basic and acidic residues" evidence="5">
    <location>
        <begin position="922"/>
        <end position="936"/>
    </location>
</feature>
<feature type="compositionally biased region" description="Polar residues" evidence="5">
    <location>
        <begin position="364"/>
        <end position="387"/>
    </location>
</feature>
<feature type="region of interest" description="Disordered" evidence="5">
    <location>
        <begin position="775"/>
        <end position="1090"/>
    </location>
</feature>
<dbReference type="GO" id="GO:0051015">
    <property type="term" value="F:actin filament binding"/>
    <property type="evidence" value="ECO:0007669"/>
    <property type="project" value="TreeGrafter"/>
</dbReference>
<feature type="region of interest" description="Disordered" evidence="5">
    <location>
        <begin position="537"/>
        <end position="575"/>
    </location>
</feature>
<feature type="compositionally biased region" description="Basic and acidic residues" evidence="5">
    <location>
        <begin position="74"/>
        <end position="89"/>
    </location>
</feature>
<feature type="compositionally biased region" description="Polar residues" evidence="5">
    <location>
        <begin position="1012"/>
        <end position="1041"/>
    </location>
</feature>
<dbReference type="GO" id="GO:0007015">
    <property type="term" value="P:actin filament organization"/>
    <property type="evidence" value="ECO:0007669"/>
    <property type="project" value="TreeGrafter"/>
</dbReference>
<evidence type="ECO:0000256" key="5">
    <source>
        <dbReference type="SAM" id="MobiDB-lite"/>
    </source>
</evidence>
<feature type="region of interest" description="Disordered" evidence="5">
    <location>
        <begin position="1235"/>
        <end position="1257"/>
    </location>
</feature>
<feature type="compositionally biased region" description="Low complexity" evidence="5">
    <location>
        <begin position="343"/>
        <end position="356"/>
    </location>
</feature>
<evidence type="ECO:0000259" key="6">
    <source>
        <dbReference type="PROSITE" id="PS50023"/>
    </source>
</evidence>
<feature type="compositionally biased region" description="Low complexity" evidence="5">
    <location>
        <begin position="963"/>
        <end position="973"/>
    </location>
</feature>
<feature type="compositionally biased region" description="Basic and acidic residues" evidence="5">
    <location>
        <begin position="41"/>
        <end position="50"/>
    </location>
</feature>
<dbReference type="InterPro" id="IPR030072">
    <property type="entry name" value="XIRP1/XIRP2"/>
</dbReference>
<dbReference type="GO" id="GO:0005925">
    <property type="term" value="C:focal adhesion"/>
    <property type="evidence" value="ECO:0007669"/>
    <property type="project" value="TreeGrafter"/>
</dbReference>
<keyword evidence="2 4" id="KW-0862">Zinc</keyword>
<comment type="caution">
    <text evidence="7">The sequence shown here is derived from an EMBL/GenBank/DDBJ whole genome shotgun (WGS) entry which is preliminary data.</text>
</comment>
<feature type="compositionally biased region" description="Polar residues" evidence="5">
    <location>
        <begin position="671"/>
        <end position="684"/>
    </location>
</feature>
<accession>A0AA88LLI2</accession>
<keyword evidence="3 4" id="KW-0440">LIM domain</keyword>
<feature type="compositionally biased region" description="Basic and acidic residues" evidence="5">
    <location>
        <begin position="102"/>
        <end position="130"/>
    </location>
</feature>
<feature type="compositionally biased region" description="Basic and acidic residues" evidence="5">
    <location>
        <begin position="782"/>
        <end position="798"/>
    </location>
</feature>
<dbReference type="EMBL" id="JAUPFM010000018">
    <property type="protein sequence ID" value="KAK2821983.1"/>
    <property type="molecule type" value="Genomic_DNA"/>
</dbReference>
<feature type="compositionally biased region" description="Polar residues" evidence="5">
    <location>
        <begin position="1237"/>
        <end position="1253"/>
    </location>
</feature>
<dbReference type="SUPFAM" id="SSF57716">
    <property type="entry name" value="Glucocorticoid receptor-like (DNA-binding domain)"/>
    <property type="match status" value="2"/>
</dbReference>
<dbReference type="Proteomes" id="UP001187415">
    <property type="component" value="Unassembled WGS sequence"/>
</dbReference>
<reference evidence="7" key="1">
    <citation type="submission" date="2023-07" db="EMBL/GenBank/DDBJ databases">
        <title>Chromosome-level Genome Assembly of Striped Snakehead (Channa striata).</title>
        <authorList>
            <person name="Liu H."/>
        </authorList>
    </citation>
    <scope>NUCLEOTIDE SEQUENCE</scope>
    <source>
        <strain evidence="7">Gz</strain>
        <tissue evidence="7">Muscle</tissue>
    </source>
</reference>
<organism evidence="7 8">
    <name type="scientific">Channa striata</name>
    <name type="common">Snakehead murrel</name>
    <name type="synonym">Ophicephalus striatus</name>
    <dbReference type="NCBI Taxonomy" id="64152"/>
    <lineage>
        <taxon>Eukaryota</taxon>
        <taxon>Metazoa</taxon>
        <taxon>Chordata</taxon>
        <taxon>Craniata</taxon>
        <taxon>Vertebrata</taxon>
        <taxon>Euteleostomi</taxon>
        <taxon>Actinopterygii</taxon>
        <taxon>Neopterygii</taxon>
        <taxon>Teleostei</taxon>
        <taxon>Neoteleostei</taxon>
        <taxon>Acanthomorphata</taxon>
        <taxon>Anabantaria</taxon>
        <taxon>Anabantiformes</taxon>
        <taxon>Channoidei</taxon>
        <taxon>Channidae</taxon>
        <taxon>Channa</taxon>
    </lineage>
</organism>
<dbReference type="SMART" id="SM00132">
    <property type="entry name" value="LIM"/>
    <property type="match status" value="1"/>
</dbReference>
<dbReference type="Pfam" id="PF00412">
    <property type="entry name" value="LIM"/>
    <property type="match status" value="1"/>
</dbReference>
<dbReference type="PROSITE" id="PS50023">
    <property type="entry name" value="LIM_DOMAIN_2"/>
    <property type="match status" value="1"/>
</dbReference>
<evidence type="ECO:0000256" key="3">
    <source>
        <dbReference type="ARBA" id="ARBA00023038"/>
    </source>
</evidence>
<dbReference type="GO" id="GO:0046872">
    <property type="term" value="F:metal ion binding"/>
    <property type="evidence" value="ECO:0007669"/>
    <property type="project" value="UniProtKB-KW"/>
</dbReference>
<keyword evidence="8" id="KW-1185">Reference proteome</keyword>
<proteinExistence type="predicted"/>
<feature type="compositionally biased region" description="Basic and acidic residues" evidence="5">
    <location>
        <begin position="537"/>
        <end position="554"/>
    </location>
</feature>
<feature type="region of interest" description="Disordered" evidence="5">
    <location>
        <begin position="1"/>
        <end position="130"/>
    </location>
</feature>
<feature type="compositionally biased region" description="Polar residues" evidence="5">
    <location>
        <begin position="564"/>
        <end position="575"/>
    </location>
</feature>
<keyword evidence="1 4" id="KW-0479">Metal-binding</keyword>
<feature type="compositionally biased region" description="Basic and acidic residues" evidence="5">
    <location>
        <begin position="808"/>
        <end position="823"/>
    </location>
</feature>
<feature type="region of interest" description="Disordered" evidence="5">
    <location>
        <begin position="671"/>
        <end position="735"/>
    </location>
</feature>